<keyword evidence="2" id="KW-1185">Reference proteome</keyword>
<organism evidence="1 2">
    <name type="scientific">Populus alba</name>
    <name type="common">White poplar</name>
    <dbReference type="NCBI Taxonomy" id="43335"/>
    <lineage>
        <taxon>Eukaryota</taxon>
        <taxon>Viridiplantae</taxon>
        <taxon>Streptophyta</taxon>
        <taxon>Embryophyta</taxon>
        <taxon>Tracheophyta</taxon>
        <taxon>Spermatophyta</taxon>
        <taxon>Magnoliopsida</taxon>
        <taxon>eudicotyledons</taxon>
        <taxon>Gunneridae</taxon>
        <taxon>Pentapetalae</taxon>
        <taxon>rosids</taxon>
        <taxon>fabids</taxon>
        <taxon>Malpighiales</taxon>
        <taxon>Salicaceae</taxon>
        <taxon>Saliceae</taxon>
        <taxon>Populus</taxon>
    </lineage>
</organism>
<proteinExistence type="predicted"/>
<evidence type="ECO:0000313" key="2">
    <source>
        <dbReference type="Proteomes" id="UP000309997"/>
    </source>
</evidence>
<dbReference type="EMBL" id="RCHU02000011">
    <property type="protein sequence ID" value="KAL3576753.1"/>
    <property type="molecule type" value="Genomic_DNA"/>
</dbReference>
<name>A0ACC4BFJ8_POPAL</name>
<accession>A0ACC4BFJ8</accession>
<comment type="caution">
    <text evidence="1">The sequence shown here is derived from an EMBL/GenBank/DDBJ whole genome shotgun (WGS) entry which is preliminary data.</text>
</comment>
<sequence>MALNIRTFETITPSHFLSFTIPNPTLPTHLLQVAVLDSLIQLTKSPQVAALFVPQNRELDWIFSTESGHLQLLLSSLGIAWLILIDNNRINGFDSSPLTYHKREDARYVKSFENSLKPLILLYLLR</sequence>
<gene>
    <name evidence="1" type="ORF">D5086_022036</name>
</gene>
<evidence type="ECO:0000313" key="1">
    <source>
        <dbReference type="EMBL" id="KAL3576753.1"/>
    </source>
</evidence>
<reference evidence="1 2" key="1">
    <citation type="journal article" date="2024" name="Plant Biotechnol. J.">
        <title>Genome and CRISPR/Cas9 system of a widespread forest tree (Populus alba) in the world.</title>
        <authorList>
            <person name="Liu Y.J."/>
            <person name="Jiang P.F."/>
            <person name="Han X.M."/>
            <person name="Li X.Y."/>
            <person name="Wang H.M."/>
            <person name="Wang Y.J."/>
            <person name="Wang X.X."/>
            <person name="Zeng Q.Y."/>
        </authorList>
    </citation>
    <scope>NUCLEOTIDE SEQUENCE [LARGE SCALE GENOMIC DNA]</scope>
    <source>
        <strain evidence="2">cv. PAL-ZL1</strain>
    </source>
</reference>
<protein>
    <submittedName>
        <fullName evidence="1">Uncharacterized protein</fullName>
    </submittedName>
</protein>
<dbReference type="Proteomes" id="UP000309997">
    <property type="component" value="Unassembled WGS sequence"/>
</dbReference>